<reference evidence="1" key="1">
    <citation type="submission" date="2019-08" db="EMBL/GenBank/DDBJ databases">
        <authorList>
            <person name="Kucharzyk K."/>
            <person name="Murdoch R.W."/>
            <person name="Higgins S."/>
            <person name="Loffler F."/>
        </authorList>
    </citation>
    <scope>NUCLEOTIDE SEQUENCE</scope>
</reference>
<comment type="caution">
    <text evidence="1">The sequence shown here is derived from an EMBL/GenBank/DDBJ whole genome shotgun (WGS) entry which is preliminary data.</text>
</comment>
<organism evidence="1">
    <name type="scientific">bioreactor metagenome</name>
    <dbReference type="NCBI Taxonomy" id="1076179"/>
    <lineage>
        <taxon>unclassified sequences</taxon>
        <taxon>metagenomes</taxon>
        <taxon>ecological metagenomes</taxon>
    </lineage>
</organism>
<sequence>MMVWAPAFLPGGWRRAGLSGRIWDSIRQGGVELGPGRHDQAALGEISPSQLREEVELSLSAVIEVSRA</sequence>
<dbReference type="EMBL" id="VSSQ01001246">
    <property type="protein sequence ID" value="MPM06618.1"/>
    <property type="molecule type" value="Genomic_DNA"/>
</dbReference>
<accession>A0A644WT32</accession>
<protein>
    <submittedName>
        <fullName evidence="1">Uncharacterized protein</fullName>
    </submittedName>
</protein>
<proteinExistence type="predicted"/>
<gene>
    <name evidence="1" type="ORF">SDC9_52920</name>
</gene>
<evidence type="ECO:0000313" key="1">
    <source>
        <dbReference type="EMBL" id="MPM06618.1"/>
    </source>
</evidence>
<dbReference type="AlphaFoldDB" id="A0A644WT32"/>
<name>A0A644WT32_9ZZZZ</name>